<organism evidence="1 2">
    <name type="scientific">Pleurodeles waltl</name>
    <name type="common">Iberian ribbed newt</name>
    <dbReference type="NCBI Taxonomy" id="8319"/>
    <lineage>
        <taxon>Eukaryota</taxon>
        <taxon>Metazoa</taxon>
        <taxon>Chordata</taxon>
        <taxon>Craniata</taxon>
        <taxon>Vertebrata</taxon>
        <taxon>Euteleostomi</taxon>
        <taxon>Amphibia</taxon>
        <taxon>Batrachia</taxon>
        <taxon>Caudata</taxon>
        <taxon>Salamandroidea</taxon>
        <taxon>Salamandridae</taxon>
        <taxon>Pleurodelinae</taxon>
        <taxon>Pleurodeles</taxon>
    </lineage>
</organism>
<proteinExistence type="predicted"/>
<dbReference type="EMBL" id="JANPWB010000011">
    <property type="protein sequence ID" value="KAJ1126665.1"/>
    <property type="molecule type" value="Genomic_DNA"/>
</dbReference>
<comment type="caution">
    <text evidence="1">The sequence shown here is derived from an EMBL/GenBank/DDBJ whole genome shotgun (WGS) entry which is preliminary data.</text>
</comment>
<name>A0AAV7PMM7_PLEWA</name>
<reference evidence="1" key="1">
    <citation type="journal article" date="2022" name="bioRxiv">
        <title>Sequencing and chromosome-scale assembly of the giantPleurodeles waltlgenome.</title>
        <authorList>
            <person name="Brown T."/>
            <person name="Elewa A."/>
            <person name="Iarovenko S."/>
            <person name="Subramanian E."/>
            <person name="Araus A.J."/>
            <person name="Petzold A."/>
            <person name="Susuki M."/>
            <person name="Suzuki K.-i.T."/>
            <person name="Hayashi T."/>
            <person name="Toyoda A."/>
            <person name="Oliveira C."/>
            <person name="Osipova E."/>
            <person name="Leigh N.D."/>
            <person name="Simon A."/>
            <person name="Yun M.H."/>
        </authorList>
    </citation>
    <scope>NUCLEOTIDE SEQUENCE</scope>
    <source>
        <strain evidence="1">20211129_DDA</strain>
        <tissue evidence="1">Liver</tissue>
    </source>
</reference>
<gene>
    <name evidence="1" type="ORF">NDU88_005072</name>
</gene>
<accession>A0AAV7PMM7</accession>
<keyword evidence="2" id="KW-1185">Reference proteome</keyword>
<evidence type="ECO:0000313" key="1">
    <source>
        <dbReference type="EMBL" id="KAJ1126665.1"/>
    </source>
</evidence>
<dbReference type="Proteomes" id="UP001066276">
    <property type="component" value="Chromosome 7"/>
</dbReference>
<evidence type="ECO:0000313" key="2">
    <source>
        <dbReference type="Proteomes" id="UP001066276"/>
    </source>
</evidence>
<protein>
    <submittedName>
        <fullName evidence="1">Uncharacterized protein</fullName>
    </submittedName>
</protein>
<sequence>MVLDILMARSTYRPPAPVAPVSRPSLCAFPSHPAATSAVSPHYSNATEGLRTGDYVTHLFVTTRAATLLLQGEHCLLGKAVVSRNPVAGPLRIRLEILTDSDDSDALSRRTCREVS</sequence>
<dbReference type="AlphaFoldDB" id="A0AAV7PMM7"/>